<dbReference type="EMBL" id="LAFY01000345">
    <property type="protein sequence ID" value="KJX99697.1"/>
    <property type="molecule type" value="Genomic_DNA"/>
</dbReference>
<name>A0A0F4GRN2_9PEZI</name>
<dbReference type="PANTHER" id="PTHR19848">
    <property type="entry name" value="WD40 REPEAT PROTEIN"/>
    <property type="match status" value="1"/>
</dbReference>
<gene>
    <name evidence="3" type="ORF">TI39_contig353g00011</name>
</gene>
<dbReference type="SMART" id="SM00320">
    <property type="entry name" value="WD40"/>
    <property type="match status" value="3"/>
</dbReference>
<dbReference type="PANTHER" id="PTHR19848:SF8">
    <property type="entry name" value="F-BOX AND WD REPEAT DOMAIN CONTAINING 7"/>
    <property type="match status" value="1"/>
</dbReference>
<protein>
    <submittedName>
        <fullName evidence="3">Uncharacterized protein</fullName>
    </submittedName>
</protein>
<reference evidence="3 4" key="1">
    <citation type="submission" date="2015-03" db="EMBL/GenBank/DDBJ databases">
        <title>RNA-seq based gene annotation and comparative genomics of four Zymoseptoria species reveal species-specific pathogenicity related genes and transposable element activity.</title>
        <authorList>
            <person name="Grandaubert J."/>
            <person name="Bhattacharyya A."/>
            <person name="Stukenbrock E.H."/>
        </authorList>
    </citation>
    <scope>NUCLEOTIDE SEQUENCE [LARGE SCALE GENOMIC DNA]</scope>
    <source>
        <strain evidence="3 4">Zb18110</strain>
    </source>
</reference>
<dbReference type="InterPro" id="IPR015943">
    <property type="entry name" value="WD40/YVTN_repeat-like_dom_sf"/>
</dbReference>
<dbReference type="STRING" id="1047168.A0A0F4GRN2"/>
<evidence type="ECO:0000256" key="1">
    <source>
        <dbReference type="ARBA" id="ARBA00022574"/>
    </source>
</evidence>
<dbReference type="PROSITE" id="PS50896">
    <property type="entry name" value="LISH"/>
    <property type="match status" value="1"/>
</dbReference>
<evidence type="ECO:0000313" key="4">
    <source>
        <dbReference type="Proteomes" id="UP000033647"/>
    </source>
</evidence>
<dbReference type="Gene3D" id="2.130.10.10">
    <property type="entry name" value="YVTN repeat-like/Quinoprotein amine dehydrogenase"/>
    <property type="match status" value="2"/>
</dbReference>
<dbReference type="InterPro" id="IPR036322">
    <property type="entry name" value="WD40_repeat_dom_sf"/>
</dbReference>
<sequence length="469" mass="50915">MAALESASLIVARYLKANHYNESYEAFVREAGLPKDAGTTSKGDLTLETLLEEKRVFDVSVRFEKLGVDDGKGKWSSPAPSVSKPITDLPTASNVLSVRVEVVDDGDSPRPLLLVTTADRRLHVLDARTLALRNSFSAIHDSPVLSCTAFGKDRLLTSSMSGQIHLSDLKGNTLQKRKDHTKYVVRVAILPDASSPIIATAGWDSKIFIYRPKSTSDSDVEIGEPVATIELPTKPESMVFVRHPDTNHPVLLVTRTDSTFIYYYTVTEDSLRLLGKQNLAPHSNAWVAFTPSSMNLCPTDPTLLAIGTSSTPHMKLLIVRLLFPPWDASSETSSVETSTPTPSLRRSLLDDTLVTETQASQARAALLVADREDAAIVIQTSTLAPQTPYSTPAVAWRPDGTGVWVNGDDGAVRGIEAMTGKVVSVLQGHEAGSKVRCLWAGNVEGEDGTAREVMVSGGFDHRLIVWEIE</sequence>
<accession>A0A0F4GRN2</accession>
<dbReference type="PROSITE" id="PS00678">
    <property type="entry name" value="WD_REPEATS_1"/>
    <property type="match status" value="1"/>
</dbReference>
<dbReference type="InterPro" id="IPR006594">
    <property type="entry name" value="LisH"/>
</dbReference>
<keyword evidence="1" id="KW-0853">WD repeat</keyword>
<proteinExistence type="predicted"/>
<evidence type="ECO:0000313" key="3">
    <source>
        <dbReference type="EMBL" id="KJX99697.1"/>
    </source>
</evidence>
<organism evidence="3 4">
    <name type="scientific">Zymoseptoria brevis</name>
    <dbReference type="NCBI Taxonomy" id="1047168"/>
    <lineage>
        <taxon>Eukaryota</taxon>
        <taxon>Fungi</taxon>
        <taxon>Dikarya</taxon>
        <taxon>Ascomycota</taxon>
        <taxon>Pezizomycotina</taxon>
        <taxon>Dothideomycetes</taxon>
        <taxon>Dothideomycetidae</taxon>
        <taxon>Mycosphaerellales</taxon>
        <taxon>Mycosphaerellaceae</taxon>
        <taxon>Zymoseptoria</taxon>
    </lineage>
</organism>
<keyword evidence="2" id="KW-0677">Repeat</keyword>
<evidence type="ECO:0000256" key="2">
    <source>
        <dbReference type="ARBA" id="ARBA00022737"/>
    </source>
</evidence>
<comment type="caution">
    <text evidence="3">The sequence shown here is derived from an EMBL/GenBank/DDBJ whole genome shotgun (WGS) entry which is preliminary data.</text>
</comment>
<dbReference type="InterPro" id="IPR001680">
    <property type="entry name" value="WD40_rpt"/>
</dbReference>
<dbReference type="Proteomes" id="UP000033647">
    <property type="component" value="Unassembled WGS sequence"/>
</dbReference>
<keyword evidence="4" id="KW-1185">Reference proteome</keyword>
<dbReference type="OrthoDB" id="1932312at2759"/>
<dbReference type="Pfam" id="PF00400">
    <property type="entry name" value="WD40"/>
    <property type="match status" value="1"/>
</dbReference>
<dbReference type="InterPro" id="IPR019775">
    <property type="entry name" value="WD40_repeat_CS"/>
</dbReference>
<dbReference type="SUPFAM" id="SSF50978">
    <property type="entry name" value="WD40 repeat-like"/>
    <property type="match status" value="1"/>
</dbReference>
<dbReference type="AlphaFoldDB" id="A0A0F4GRN2"/>